<evidence type="ECO:0000256" key="1">
    <source>
        <dbReference type="SAM" id="Phobius"/>
    </source>
</evidence>
<organism evidence="3 4">
    <name type="scientific">Humicola insolens</name>
    <name type="common">Soft-rot fungus</name>
    <dbReference type="NCBI Taxonomy" id="85995"/>
    <lineage>
        <taxon>Eukaryota</taxon>
        <taxon>Fungi</taxon>
        <taxon>Dikarya</taxon>
        <taxon>Ascomycota</taxon>
        <taxon>Pezizomycotina</taxon>
        <taxon>Sordariomycetes</taxon>
        <taxon>Sordariomycetidae</taxon>
        <taxon>Sordariales</taxon>
        <taxon>Chaetomiaceae</taxon>
        <taxon>Mycothermus</taxon>
    </lineage>
</organism>
<protein>
    <recommendedName>
        <fullName evidence="2">Acyltransferase 3 domain-containing protein</fullName>
    </recommendedName>
</protein>
<dbReference type="InterPro" id="IPR050879">
    <property type="entry name" value="Acyltransferase_3"/>
</dbReference>
<dbReference type="Proteomes" id="UP001583172">
    <property type="component" value="Unassembled WGS sequence"/>
</dbReference>
<reference evidence="3 4" key="1">
    <citation type="journal article" date="2024" name="Commun. Biol.">
        <title>Comparative genomic analysis of thermophilic fungi reveals convergent evolutionary adaptations and gene losses.</title>
        <authorList>
            <person name="Steindorff A.S."/>
            <person name="Aguilar-Pontes M.V."/>
            <person name="Robinson A.J."/>
            <person name="Andreopoulos B."/>
            <person name="LaButti K."/>
            <person name="Kuo A."/>
            <person name="Mondo S."/>
            <person name="Riley R."/>
            <person name="Otillar R."/>
            <person name="Haridas S."/>
            <person name="Lipzen A."/>
            <person name="Grimwood J."/>
            <person name="Schmutz J."/>
            <person name="Clum A."/>
            <person name="Reid I.D."/>
            <person name="Moisan M.C."/>
            <person name="Butler G."/>
            <person name="Nguyen T.T.M."/>
            <person name="Dewar K."/>
            <person name="Conant G."/>
            <person name="Drula E."/>
            <person name="Henrissat B."/>
            <person name="Hansel C."/>
            <person name="Singer S."/>
            <person name="Hutchinson M.I."/>
            <person name="de Vries R.P."/>
            <person name="Natvig D.O."/>
            <person name="Powell A.J."/>
            <person name="Tsang A."/>
            <person name="Grigoriev I.V."/>
        </authorList>
    </citation>
    <scope>NUCLEOTIDE SEQUENCE [LARGE SCALE GENOMIC DNA]</scope>
    <source>
        <strain evidence="3 4">CBS 620.91</strain>
    </source>
</reference>
<dbReference type="InterPro" id="IPR002656">
    <property type="entry name" value="Acyl_transf_3_dom"/>
</dbReference>
<keyword evidence="1" id="KW-0812">Transmembrane</keyword>
<feature type="transmembrane region" description="Helical" evidence="1">
    <location>
        <begin position="139"/>
        <end position="157"/>
    </location>
</feature>
<sequence>MFLASWPSRRYLRPLRPLLPSFIADAVFPISSTSSHRQTPHRSTAYLDGLRGIAAIIVFIHHYTDAFPSLNLPYTLLDPPPHQNQTNPTAPAHPYPPAGVVLPTRVIANTTTTSPINTQNPGPTVLQLPFFRLLHSGRPMVHIFFVISGFALSYKPLRYLHREHNRHVALDSLASTTFRRAPRLLGPPIVSTFLCAWLQQAGLLPTPNGSVLAEMGAWWTTVWREITWPWAWDRDLAPGYDVHLWSIPVELAHSMMLFVVLLALVRVRYVVRRVVVCGGMGYCLACGRWAGFEFLAGMGIAEGFARREVGEEKKMVAKEEEEGGLEDLEGWREVDRDNGSEVGLMNGAGGVEGKSVFGWKSVRMIRMLRRCGKRAVQIAVLIAGLFIAGWPKTEAARTPGIRTLLFWTPEPFASEMDDEQAPQKFWFALAAAGVVWAVGELAWLRRVFETSVARYCGDISFAVYFCHGPVSNLFGPAIMGYPATAEGEQGRGVRGVVGMDTPGRTVAAWFIGLFLLGPLVIWVADVFWRAVDRPTVNLARRLETWCLEEERRTRPVPESQGYSVIA</sequence>
<proteinExistence type="predicted"/>
<feature type="domain" description="Acyltransferase 3" evidence="2">
    <location>
        <begin position="122"/>
        <end position="285"/>
    </location>
</feature>
<feature type="transmembrane region" description="Helical" evidence="1">
    <location>
        <begin position="425"/>
        <end position="444"/>
    </location>
</feature>
<dbReference type="PANTHER" id="PTHR23028">
    <property type="entry name" value="ACETYLTRANSFERASE"/>
    <property type="match status" value="1"/>
</dbReference>
<name>A0ABR3VGV0_HUMIN</name>
<keyword evidence="4" id="KW-1185">Reference proteome</keyword>
<dbReference type="EMBL" id="JAZGSY010000087">
    <property type="protein sequence ID" value="KAL1841080.1"/>
    <property type="molecule type" value="Genomic_DNA"/>
</dbReference>
<keyword evidence="1" id="KW-1133">Transmembrane helix</keyword>
<comment type="caution">
    <text evidence="3">The sequence shown here is derived from an EMBL/GenBank/DDBJ whole genome shotgun (WGS) entry which is preliminary data.</text>
</comment>
<feature type="transmembrane region" description="Helical" evidence="1">
    <location>
        <begin position="506"/>
        <end position="528"/>
    </location>
</feature>
<feature type="transmembrane region" description="Helical" evidence="1">
    <location>
        <begin position="184"/>
        <end position="202"/>
    </location>
</feature>
<accession>A0ABR3VGV0</accession>
<feature type="transmembrane region" description="Helical" evidence="1">
    <location>
        <begin position="371"/>
        <end position="390"/>
    </location>
</feature>
<feature type="transmembrane region" description="Helical" evidence="1">
    <location>
        <begin position="242"/>
        <end position="265"/>
    </location>
</feature>
<evidence type="ECO:0000259" key="2">
    <source>
        <dbReference type="Pfam" id="PF01757"/>
    </source>
</evidence>
<gene>
    <name evidence="3" type="ORF">VTJ49DRAFT_7411</name>
</gene>
<evidence type="ECO:0000313" key="4">
    <source>
        <dbReference type="Proteomes" id="UP001583172"/>
    </source>
</evidence>
<keyword evidence="1" id="KW-0472">Membrane</keyword>
<dbReference type="PANTHER" id="PTHR23028:SF126">
    <property type="entry name" value="ACYLTRANSFERASE 3 DOMAIN-CONTAINING PROTEIN"/>
    <property type="match status" value="1"/>
</dbReference>
<evidence type="ECO:0000313" key="3">
    <source>
        <dbReference type="EMBL" id="KAL1841080.1"/>
    </source>
</evidence>
<dbReference type="Pfam" id="PF01757">
    <property type="entry name" value="Acyl_transf_3"/>
    <property type="match status" value="1"/>
</dbReference>